<dbReference type="RefSeq" id="WP_089530161.1">
    <property type="nucleotide sequence ID" value="NZ_CP022437.1"/>
</dbReference>
<dbReference type="OrthoDB" id="2648027at2"/>
<dbReference type="Proteomes" id="UP000204391">
    <property type="component" value="Chromosome"/>
</dbReference>
<keyword evidence="2" id="KW-1185">Reference proteome</keyword>
<evidence type="ECO:0000313" key="2">
    <source>
        <dbReference type="Proteomes" id="UP000204391"/>
    </source>
</evidence>
<dbReference type="AlphaFoldDB" id="A0A221M7H3"/>
<dbReference type="KEGG" id="vne:CFK40_00380"/>
<protein>
    <submittedName>
        <fullName evidence="1">Uncharacterized protein</fullName>
    </submittedName>
</protein>
<sequence length="145" mass="16763">MEINKISLMEAYMLETLRSNGVSDQELINQIAKSDASPWQALSSQFDFNQLIKIAEQDPNAFKSIVLDGYKVKFVTFKGIQTLLKLKFNKLQGHDYQLTEKSITDLKISEKQLFQLRQILSKNWIIHETSPENSNLSKEIRIELT</sequence>
<dbReference type="EMBL" id="CP022437">
    <property type="protein sequence ID" value="ASN03587.1"/>
    <property type="molecule type" value="Genomic_DNA"/>
</dbReference>
<reference evidence="1 2" key="1">
    <citation type="journal article" date="2003" name="Int. J. Syst. Evol. Microbiol.">
        <title>Virgibacillus carmonensis sp. nov., Virgibacillus necropolis sp. nov. and Virgibacillus picturae sp. nov., three novel species isolated from deteriorated mural paintings, transfer of the species of the genus salibacillus to Virgibacillus, as Virgibacillus marismortui comb. nov. and Virgibacillus salexigens comb. nov., and emended description of the genus Virgibacillus.</title>
        <authorList>
            <person name="Heyrman J."/>
            <person name="Logan N.A."/>
            <person name="Busse H.J."/>
            <person name="Balcaen A."/>
            <person name="Lebbe L."/>
            <person name="Rodriguez-Diaz M."/>
            <person name="Swings J."/>
            <person name="De Vos P."/>
        </authorList>
    </citation>
    <scope>NUCLEOTIDE SEQUENCE [LARGE SCALE GENOMIC DNA]</scope>
    <source>
        <strain evidence="1 2">LMG 19488</strain>
    </source>
</reference>
<gene>
    <name evidence="1" type="ORF">CFK40_00380</name>
</gene>
<organism evidence="1 2">
    <name type="scientific">Virgibacillus necropolis</name>
    <dbReference type="NCBI Taxonomy" id="163877"/>
    <lineage>
        <taxon>Bacteria</taxon>
        <taxon>Bacillati</taxon>
        <taxon>Bacillota</taxon>
        <taxon>Bacilli</taxon>
        <taxon>Bacillales</taxon>
        <taxon>Bacillaceae</taxon>
        <taxon>Virgibacillus</taxon>
    </lineage>
</organism>
<accession>A0A221M7H3</accession>
<proteinExistence type="predicted"/>
<evidence type="ECO:0000313" key="1">
    <source>
        <dbReference type="EMBL" id="ASN03587.1"/>
    </source>
</evidence>
<name>A0A221M7H3_9BACI</name>